<dbReference type="InterPro" id="IPR019468">
    <property type="entry name" value="AdenyloSucc_lyase_C"/>
</dbReference>
<dbReference type="PROSITE" id="PS00163">
    <property type="entry name" value="FUMARATE_LYASES"/>
    <property type="match status" value="1"/>
</dbReference>
<comment type="similarity">
    <text evidence="3">Belongs to the lyase 1 family. Adenylosuccinate lyase subfamily.</text>
</comment>
<keyword evidence="1 3" id="KW-0456">Lyase</keyword>
<keyword evidence="6" id="KW-1185">Reference proteome</keyword>
<evidence type="ECO:0000256" key="3">
    <source>
        <dbReference type="RuleBase" id="RU361172"/>
    </source>
</evidence>
<accession>A0AA37Q9S1</accession>
<dbReference type="GO" id="GO:0004018">
    <property type="term" value="F:N6-(1,2-dicarboxyethyl)AMP AMP-lyase (fumarate-forming) activity"/>
    <property type="evidence" value="ECO:0007669"/>
    <property type="project" value="UniProtKB-UniRule"/>
</dbReference>
<dbReference type="SMART" id="SM00998">
    <property type="entry name" value="ADSL_C"/>
    <property type="match status" value="1"/>
</dbReference>
<dbReference type="CDD" id="cd03302">
    <property type="entry name" value="Adenylsuccinate_lyase_2"/>
    <property type="match status" value="1"/>
</dbReference>
<dbReference type="PRINTS" id="PR00145">
    <property type="entry name" value="ARGSUCLYASE"/>
</dbReference>
<comment type="catalytic activity">
    <reaction evidence="3">
        <text>N(6)-(1,2-dicarboxyethyl)-AMP = fumarate + AMP</text>
        <dbReference type="Rhea" id="RHEA:16853"/>
        <dbReference type="ChEBI" id="CHEBI:29806"/>
        <dbReference type="ChEBI" id="CHEBI:57567"/>
        <dbReference type="ChEBI" id="CHEBI:456215"/>
        <dbReference type="EC" id="4.3.2.2"/>
    </reaction>
</comment>
<name>A0AA37Q9S1_9BACT</name>
<evidence type="ECO:0000313" key="5">
    <source>
        <dbReference type="EMBL" id="GLC27352.1"/>
    </source>
</evidence>
<dbReference type="NCBIfam" id="TIGR00928">
    <property type="entry name" value="purB"/>
    <property type="match status" value="1"/>
</dbReference>
<dbReference type="GO" id="GO:0044208">
    <property type="term" value="P:'de novo' AMP biosynthetic process"/>
    <property type="evidence" value="ECO:0007669"/>
    <property type="project" value="TreeGrafter"/>
</dbReference>
<keyword evidence="3" id="KW-0658">Purine biosynthesis</keyword>
<dbReference type="PANTHER" id="PTHR43172:SF1">
    <property type="entry name" value="ADENYLOSUCCINATE LYASE"/>
    <property type="match status" value="1"/>
</dbReference>
<dbReference type="AlphaFoldDB" id="A0AA37Q9S1"/>
<dbReference type="InterPro" id="IPR020557">
    <property type="entry name" value="Fumarate_lyase_CS"/>
</dbReference>
<proteinExistence type="inferred from homology"/>
<feature type="domain" description="Adenylosuccinate lyase C-terminal" evidence="4">
    <location>
        <begin position="373"/>
        <end position="461"/>
    </location>
</feature>
<evidence type="ECO:0000256" key="1">
    <source>
        <dbReference type="ARBA" id="ARBA00023239"/>
    </source>
</evidence>
<dbReference type="SUPFAM" id="SSF48557">
    <property type="entry name" value="L-aspartase-like"/>
    <property type="match status" value="1"/>
</dbReference>
<dbReference type="Gene3D" id="1.10.275.60">
    <property type="match status" value="1"/>
</dbReference>
<comment type="pathway">
    <text evidence="3">Purine metabolism; AMP biosynthesis via de novo pathway; AMP from IMP: step 2/2.</text>
</comment>
<reference evidence="5" key="1">
    <citation type="submission" date="2022-08" db="EMBL/GenBank/DDBJ databases">
        <title>Draft genome sequencing of Roseisolibacter agri AW1220.</title>
        <authorList>
            <person name="Tobiishi Y."/>
            <person name="Tonouchi A."/>
        </authorList>
    </citation>
    <scope>NUCLEOTIDE SEQUENCE</scope>
    <source>
        <strain evidence="5">AW1220</strain>
    </source>
</reference>
<dbReference type="PANTHER" id="PTHR43172">
    <property type="entry name" value="ADENYLOSUCCINATE LYASE"/>
    <property type="match status" value="1"/>
</dbReference>
<dbReference type="GO" id="GO:0005829">
    <property type="term" value="C:cytosol"/>
    <property type="evidence" value="ECO:0007669"/>
    <property type="project" value="TreeGrafter"/>
</dbReference>
<comment type="pathway">
    <text evidence="3">Purine metabolism; IMP biosynthesis via de novo pathway; 5-amino-1-(5-phospho-D-ribosyl)imidazole-4-carboxamide from 5-amino-1-(5-phospho-D-ribosyl)imidazole-4-carboxylate: step 2/2.</text>
</comment>
<dbReference type="Gene3D" id="1.10.40.30">
    <property type="entry name" value="Fumarase/aspartase (C-terminal domain)"/>
    <property type="match status" value="1"/>
</dbReference>
<dbReference type="InterPro" id="IPR004769">
    <property type="entry name" value="Pur_lyase"/>
</dbReference>
<dbReference type="InterPro" id="IPR000362">
    <property type="entry name" value="Fumarate_lyase_fam"/>
</dbReference>
<dbReference type="Proteomes" id="UP001161325">
    <property type="component" value="Unassembled WGS sequence"/>
</dbReference>
<dbReference type="Pfam" id="PF10397">
    <property type="entry name" value="ADSL_C"/>
    <property type="match status" value="1"/>
</dbReference>
<comment type="catalytic activity">
    <reaction evidence="3">
        <text>(2S)-2-[5-amino-1-(5-phospho-beta-D-ribosyl)imidazole-4-carboxamido]succinate = 5-amino-1-(5-phospho-beta-D-ribosyl)imidazole-4-carboxamide + fumarate</text>
        <dbReference type="Rhea" id="RHEA:23920"/>
        <dbReference type="ChEBI" id="CHEBI:29806"/>
        <dbReference type="ChEBI" id="CHEBI:58443"/>
        <dbReference type="ChEBI" id="CHEBI:58475"/>
        <dbReference type="EC" id="4.3.2.2"/>
    </reaction>
</comment>
<comment type="caution">
    <text evidence="5">The sequence shown here is derived from an EMBL/GenBank/DDBJ whole genome shotgun (WGS) entry which is preliminary data.</text>
</comment>
<dbReference type="PRINTS" id="PR00149">
    <property type="entry name" value="FUMRATELYASE"/>
</dbReference>
<dbReference type="EMBL" id="BRXS01000006">
    <property type="protein sequence ID" value="GLC27352.1"/>
    <property type="molecule type" value="Genomic_DNA"/>
</dbReference>
<dbReference type="EC" id="4.3.2.2" evidence="2 3"/>
<protein>
    <recommendedName>
        <fullName evidence="2 3">Adenylosuccinate lyase</fullName>
        <shortName evidence="3">ASL</shortName>
        <ecNumber evidence="2 3">4.3.2.2</ecNumber>
    </recommendedName>
    <alternativeName>
        <fullName evidence="3">Adenylosuccinase</fullName>
    </alternativeName>
</protein>
<evidence type="ECO:0000259" key="4">
    <source>
        <dbReference type="SMART" id="SM00998"/>
    </source>
</evidence>
<evidence type="ECO:0000256" key="2">
    <source>
        <dbReference type="NCBIfam" id="TIGR00928"/>
    </source>
</evidence>
<dbReference type="Gene3D" id="1.20.200.10">
    <property type="entry name" value="Fumarase/aspartase (Central domain)"/>
    <property type="match status" value="1"/>
</dbReference>
<gene>
    <name evidence="5" type="primary">purB</name>
    <name evidence="5" type="ORF">rosag_38650</name>
</gene>
<dbReference type="GO" id="GO:0070626">
    <property type="term" value="F:(S)-2-(5-amino-1-(5-phospho-D-ribosyl)imidazole-4-carboxamido) succinate lyase (fumarate-forming) activity"/>
    <property type="evidence" value="ECO:0007669"/>
    <property type="project" value="TreeGrafter"/>
</dbReference>
<organism evidence="5 6">
    <name type="scientific">Roseisolibacter agri</name>
    <dbReference type="NCBI Taxonomy" id="2014610"/>
    <lineage>
        <taxon>Bacteria</taxon>
        <taxon>Pseudomonadati</taxon>
        <taxon>Gemmatimonadota</taxon>
        <taxon>Gemmatimonadia</taxon>
        <taxon>Gemmatimonadales</taxon>
        <taxon>Gemmatimonadaceae</taxon>
        <taxon>Roseisolibacter</taxon>
    </lineage>
</organism>
<dbReference type="InterPro" id="IPR022761">
    <property type="entry name" value="Fumarate_lyase_N"/>
</dbReference>
<evidence type="ECO:0000313" key="6">
    <source>
        <dbReference type="Proteomes" id="UP001161325"/>
    </source>
</evidence>
<dbReference type="Pfam" id="PF00206">
    <property type="entry name" value="Lyase_1"/>
    <property type="match status" value="1"/>
</dbReference>
<dbReference type="InterPro" id="IPR008948">
    <property type="entry name" value="L-Aspartase-like"/>
</dbReference>
<sequence>MTTAQHDRYSSPLAERYASRAMLALWSPRERHGLWRQLWLALAEAERELGVPIPDEAIAQMRAHLTDIDFAAVAEYERRFRHDVMAHVHAFADVAPAARPYIHLGATSCYVTDNGDLLLMRRGLEILRQKVLNTLGELAKFARQWRDEPALGYTHLQPAQLVTVGKRAALWMQDLVLDLADIDHRIATLPFRGVKGTTGTQASFLSIFEGDHEKVRALDRLVTGKLGFAQSIPVSGQTYSRKIDAQVLSAVSGVATSAAKFASDLRMLQAFGEIEEPFEKEQIGSSAMAYKRNPMRCERINALARFVQSVEPNANQTHAVQYFERTLDDSANRRLAIPESFLATDAILVLYGNVAAGLEVHPARIRRRVDDELPFMATEEIIVRAVRAGGDRQAVHEVIRRHSVEAARALKDGGAARNDLLERLAGDPEFTALGLSMDDLSAATEPSRFVGRAPRQVDDFLAEVIEPLLAAHGADVHAAREEVRV</sequence>